<dbReference type="STRING" id="966.BTA35_0208545"/>
<feature type="transmembrane region" description="Helical" evidence="1">
    <location>
        <begin position="102"/>
        <end position="119"/>
    </location>
</feature>
<evidence type="ECO:0000256" key="1">
    <source>
        <dbReference type="SAM" id="Phobius"/>
    </source>
</evidence>
<keyword evidence="1" id="KW-0472">Membrane</keyword>
<dbReference type="AlphaFoldDB" id="A0A1T1HB05"/>
<keyword evidence="1" id="KW-0812">Transmembrane</keyword>
<dbReference type="EMBL" id="MTSD02000003">
    <property type="protein sequence ID" value="OOV87048.1"/>
    <property type="molecule type" value="Genomic_DNA"/>
</dbReference>
<name>A0A1T1HB05_OCELI</name>
<organism evidence="2 3">
    <name type="scientific">Oceanospirillum linum</name>
    <dbReference type="NCBI Taxonomy" id="966"/>
    <lineage>
        <taxon>Bacteria</taxon>
        <taxon>Pseudomonadati</taxon>
        <taxon>Pseudomonadota</taxon>
        <taxon>Gammaproteobacteria</taxon>
        <taxon>Oceanospirillales</taxon>
        <taxon>Oceanospirillaceae</taxon>
        <taxon>Oceanospirillum</taxon>
    </lineage>
</organism>
<evidence type="ECO:0000313" key="3">
    <source>
        <dbReference type="Proteomes" id="UP000190064"/>
    </source>
</evidence>
<comment type="caution">
    <text evidence="2">The sequence shown here is derived from an EMBL/GenBank/DDBJ whole genome shotgun (WGS) entry which is preliminary data.</text>
</comment>
<reference evidence="2" key="1">
    <citation type="submission" date="2017-02" db="EMBL/GenBank/DDBJ databases">
        <title>Draft Genome Sequence of the Salt Water Bacterium Oceanospirillum linum ATCC 11336.</title>
        <authorList>
            <person name="Trachtenberg A.M."/>
            <person name="Carney J.G."/>
            <person name="Linnane J.D."/>
            <person name="Rheaume B.A."/>
            <person name="Pitts N.L."/>
            <person name="Mykles D.L."/>
            <person name="Maclea K.S."/>
        </authorList>
    </citation>
    <scope>NUCLEOTIDE SEQUENCE [LARGE SCALE GENOMIC DNA]</scope>
    <source>
        <strain evidence="2">ATCC 11336</strain>
    </source>
</reference>
<feature type="transmembrane region" description="Helical" evidence="1">
    <location>
        <begin position="28"/>
        <end position="47"/>
    </location>
</feature>
<dbReference type="Proteomes" id="UP000190064">
    <property type="component" value="Unassembled WGS sequence"/>
</dbReference>
<proteinExistence type="predicted"/>
<sequence>MNWSKAMAVGYVASIVLGAVIGGSFAPAWSGYVVLTGLALLPLIIFLKPEALQSMSRHHFAEKFKMAFGGISAWLWGIVIFSTAGSVLLAVTDTEKSGTHELVTPILQSIVAAFVFYVIDVNYSRNQKQKHAYKLSYRFLRNITHHAKSLIVHLCEIQEFPIEIYDGYLKNKLIWKPEFDIFFSILDGAKEHRYCAYDRTVTPHKMCNTQELLWRHYQSIQKNIAKSNRWYGSVIGDEYIQVLMEIDSCYLIQEYIPTFCDPESPYRIPPEKSNPSIPQYFCEYIILCQKLEQLLDKDIVD</sequence>
<feature type="transmembrane region" description="Helical" evidence="1">
    <location>
        <begin position="68"/>
        <end position="90"/>
    </location>
</feature>
<protein>
    <submittedName>
        <fullName evidence="2">Uncharacterized protein</fullName>
    </submittedName>
</protein>
<gene>
    <name evidence="2" type="ORF">BTA35_0208545</name>
</gene>
<keyword evidence="3" id="KW-1185">Reference proteome</keyword>
<evidence type="ECO:0000313" key="2">
    <source>
        <dbReference type="EMBL" id="OOV87048.1"/>
    </source>
</evidence>
<accession>A0A1T1HB05</accession>
<dbReference type="RefSeq" id="WP_078319399.1">
    <property type="nucleotide sequence ID" value="NZ_FXTS01000003.1"/>
</dbReference>
<keyword evidence="1" id="KW-1133">Transmembrane helix</keyword>